<organism evidence="5 6">
    <name type="scientific">Aspergillus flavus</name>
    <dbReference type="NCBI Taxonomy" id="5059"/>
    <lineage>
        <taxon>Eukaryota</taxon>
        <taxon>Fungi</taxon>
        <taxon>Dikarya</taxon>
        <taxon>Ascomycota</taxon>
        <taxon>Pezizomycotina</taxon>
        <taxon>Eurotiomycetes</taxon>
        <taxon>Eurotiomycetidae</taxon>
        <taxon>Eurotiales</taxon>
        <taxon>Aspergillaceae</taxon>
        <taxon>Aspergillus</taxon>
        <taxon>Aspergillus subgen. Circumdati</taxon>
    </lineage>
</organism>
<feature type="short sequence motif" description="HGGXW" evidence="3">
    <location>
        <begin position="88"/>
        <end position="92"/>
    </location>
</feature>
<evidence type="ECO:0000256" key="4">
    <source>
        <dbReference type="SAM" id="MobiDB-lite"/>
    </source>
</evidence>
<dbReference type="InterPro" id="IPR050300">
    <property type="entry name" value="GDXG_lipolytic_enzyme"/>
</dbReference>
<feature type="active site" evidence="3">
    <location>
        <position position="320"/>
    </location>
</feature>
<evidence type="ECO:0000313" key="6">
    <source>
        <dbReference type="Proteomes" id="UP000275480"/>
    </source>
</evidence>
<keyword evidence="1 3" id="KW-0378">Hydrolase</keyword>
<evidence type="ECO:0000313" key="5">
    <source>
        <dbReference type="EMBL" id="RMZ45034.1"/>
    </source>
</evidence>
<accession>A0AB74CF41</accession>
<evidence type="ECO:0000256" key="2">
    <source>
        <dbReference type="ARBA" id="ARBA00023079"/>
    </source>
</evidence>
<dbReference type="EMBL" id="QQZZ01000052">
    <property type="protein sequence ID" value="RMZ45034.1"/>
    <property type="molecule type" value="Genomic_DNA"/>
</dbReference>
<dbReference type="EC" id="3.5.1.9" evidence="3"/>
<dbReference type="SUPFAM" id="SSF53474">
    <property type="entry name" value="alpha/beta-Hydrolases"/>
    <property type="match status" value="1"/>
</dbReference>
<dbReference type="Proteomes" id="UP000275480">
    <property type="component" value="Unassembled WGS sequence"/>
</dbReference>
<dbReference type="GO" id="GO:0034354">
    <property type="term" value="P:'de novo' NAD+ biosynthetic process from L-tryptophan"/>
    <property type="evidence" value="ECO:0007669"/>
    <property type="project" value="UniProtKB-UniRule"/>
</dbReference>
<dbReference type="PANTHER" id="PTHR48081:SF33">
    <property type="entry name" value="KYNURENINE FORMAMIDASE"/>
    <property type="match status" value="1"/>
</dbReference>
<dbReference type="InterPro" id="IPR027519">
    <property type="entry name" value="KFase_ver/fungi-typ"/>
</dbReference>
<dbReference type="GO" id="GO:0019441">
    <property type="term" value="P:L-tryptophan catabolic process to kynurenine"/>
    <property type="evidence" value="ECO:0007669"/>
    <property type="project" value="UniProtKB-UniRule"/>
</dbReference>
<comment type="function">
    <text evidence="3">Catalyzes the hydrolysis of N-formyl-L-kynurenine to L-kynurenine, the second step in the kynurenine pathway of tryptophan degradation. Kynurenine may be further oxidized to nicotinic acid, NAD(H) and NADP(H). Required for elimination of toxic metabolites.</text>
</comment>
<keyword evidence="2 3" id="KW-0823">Tryptophan catabolism</keyword>
<comment type="catalytic activity">
    <reaction evidence="3">
        <text>N-formyl-L-kynurenine + H2O = L-kynurenine + formate + H(+)</text>
        <dbReference type="Rhea" id="RHEA:13009"/>
        <dbReference type="ChEBI" id="CHEBI:15377"/>
        <dbReference type="ChEBI" id="CHEBI:15378"/>
        <dbReference type="ChEBI" id="CHEBI:15740"/>
        <dbReference type="ChEBI" id="CHEBI:57959"/>
        <dbReference type="ChEBI" id="CHEBI:58629"/>
        <dbReference type="EC" id="3.5.1.9"/>
    </reaction>
</comment>
<feature type="region of interest" description="Disordered" evidence="4">
    <location>
        <begin position="1"/>
        <end position="41"/>
    </location>
</feature>
<dbReference type="Gene3D" id="3.40.50.1820">
    <property type="entry name" value="alpha/beta hydrolase"/>
    <property type="match status" value="1"/>
</dbReference>
<evidence type="ECO:0000256" key="1">
    <source>
        <dbReference type="ARBA" id="ARBA00022801"/>
    </source>
</evidence>
<comment type="similarity">
    <text evidence="3">Belongs to the kynurenine formamidase family.</text>
</comment>
<evidence type="ECO:0000256" key="3">
    <source>
        <dbReference type="HAMAP-Rule" id="MF_03014"/>
    </source>
</evidence>
<comment type="pathway">
    <text evidence="3">Amino-acid degradation; L-tryptophan degradation via kynurenine pathway; L-kynurenine from L-tryptophan: step 2/2.</text>
</comment>
<dbReference type="PANTHER" id="PTHR48081">
    <property type="entry name" value="AB HYDROLASE SUPERFAMILY PROTEIN C4A8.06C"/>
    <property type="match status" value="1"/>
</dbReference>
<proteinExistence type="inferred from homology"/>
<comment type="caution">
    <text evidence="5">The sequence shown here is derived from an EMBL/GenBank/DDBJ whole genome shotgun (WGS) entry which is preliminary data.</text>
</comment>
<protein>
    <recommendedName>
        <fullName evidence="3">Kynurenine formamidase</fullName>
        <shortName evidence="3">KFA</shortName>
        <shortName evidence="3">KFase</shortName>
        <ecNumber evidence="3">3.5.1.9</ecNumber>
    </recommendedName>
    <alternativeName>
        <fullName evidence="3">Arylformamidase</fullName>
    </alternativeName>
    <alternativeName>
        <fullName evidence="3">N-formylkynurenine formamidase</fullName>
        <shortName evidence="3">FKF</shortName>
    </alternativeName>
</protein>
<gene>
    <name evidence="5" type="ORF">CA14_006943</name>
</gene>
<feature type="compositionally biased region" description="Polar residues" evidence="4">
    <location>
        <begin position="32"/>
        <end position="41"/>
    </location>
</feature>
<feature type="region of interest" description="Disordered" evidence="4">
    <location>
        <begin position="134"/>
        <end position="157"/>
    </location>
</feature>
<dbReference type="GO" id="GO:0004061">
    <property type="term" value="F:arylformamidase activity"/>
    <property type="evidence" value="ECO:0007669"/>
    <property type="project" value="UniProtKB-UniRule"/>
</dbReference>
<comment type="domain">
    <text evidence="3">The main chain amide nitrogen atoms of the second glycine and its adjacent residue in the HGGXW motif define the oxyanion hole, and stabilize the oxyanion that forms during the nucleophilic attack by the catalytic serine during substrate cleavage.</text>
</comment>
<name>A0AB74CF41_ASPFL</name>
<dbReference type="AlphaFoldDB" id="A0AB74CF41"/>
<comment type="subunit">
    <text evidence="3">Homodimer.</text>
</comment>
<feature type="active site" evidence="3">
    <location>
        <position position="280"/>
    </location>
</feature>
<dbReference type="HAMAP" id="MF_03014">
    <property type="entry name" value="KFase"/>
    <property type="match status" value="1"/>
</dbReference>
<feature type="active site" description="Nucleophile" evidence="3">
    <location>
        <position position="186"/>
    </location>
</feature>
<sequence length="360" mass="40052">MLRRTTFLLTTKQPRLSPPLKRTNKPFPSLPSLPNNTSLRTNKNIHCKQPLKMPTETFNYGEEHALQTVTVTTLSETLDKKFWIILIHGGAWRDPKIDAINFSNPAISKLTTSPKYADVLPHITAFASISYRLSPHPDHPQDQSSTNPRDYRGSKHPDHINDVQAAIAFLQRKYGFEERYILVGHSCGAMLAYQSVMGQFKAGISHGPVAVAGLAGIYDLKKFRDTHKEIPAYQEIVEGAFGDDEAAWDAVSPAVVKGADGIEGGWTHGSFAILAHSSDDSLVDETQDEAMDAALIGGWWKLQSEDKLRCVTRMPLEGEHDECWEKGDGLAEVIGYAIEKQLEITYEEEPEEPEESKSPV</sequence>
<dbReference type="InterPro" id="IPR029058">
    <property type="entry name" value="AB_hydrolase_fold"/>
</dbReference>
<reference evidence="5 6" key="1">
    <citation type="submission" date="2018-07" db="EMBL/GenBank/DDBJ databases">
        <title>Identification of spontaneous genetic mutation associated with occurrence of a yellow conidial color mutant of Aspergillus flavus.</title>
        <authorList>
            <person name="Chang P.-K."/>
            <person name="Mack B.M."/>
            <person name="Scharfenstein L."/>
            <person name="Gilbert M.K."/>
        </authorList>
    </citation>
    <scope>NUCLEOTIDE SEQUENCE [LARGE SCALE GENOMIC DNA]</scope>
    <source>
        <strain evidence="5 6">CA14</strain>
    </source>
</reference>